<dbReference type="PANTHER" id="PTHR10489:SF957">
    <property type="entry name" value="B2 BRADYKININ RECEPTOR"/>
    <property type="match status" value="1"/>
</dbReference>
<proteinExistence type="inferred from homology"/>
<reference evidence="14" key="2">
    <citation type="submission" date="2025-09" db="UniProtKB">
        <authorList>
            <consortium name="Ensembl"/>
        </authorList>
    </citation>
    <scope>IDENTIFICATION</scope>
</reference>
<feature type="transmembrane region" description="Helical" evidence="12">
    <location>
        <begin position="195"/>
        <end position="216"/>
    </location>
</feature>
<dbReference type="PANTHER" id="PTHR10489">
    <property type="entry name" value="CELL ADHESION MOLECULE"/>
    <property type="match status" value="1"/>
</dbReference>
<dbReference type="SUPFAM" id="SSF81321">
    <property type="entry name" value="Family A G protein-coupled receptor-like"/>
    <property type="match status" value="1"/>
</dbReference>
<keyword evidence="5 11" id="KW-0297">G-protein coupled receptor</keyword>
<dbReference type="GO" id="GO:0009897">
    <property type="term" value="C:external side of plasma membrane"/>
    <property type="evidence" value="ECO:0007669"/>
    <property type="project" value="TreeGrafter"/>
</dbReference>
<keyword evidence="6 12" id="KW-0472">Membrane</keyword>
<dbReference type="GO" id="GO:0006955">
    <property type="term" value="P:immune response"/>
    <property type="evidence" value="ECO:0007669"/>
    <property type="project" value="TreeGrafter"/>
</dbReference>
<dbReference type="PROSITE" id="PS50262">
    <property type="entry name" value="G_PROTEIN_RECEP_F1_2"/>
    <property type="match status" value="1"/>
</dbReference>
<feature type="transmembrane region" description="Helical" evidence="12">
    <location>
        <begin position="94"/>
        <end position="126"/>
    </location>
</feature>
<evidence type="ECO:0000256" key="9">
    <source>
        <dbReference type="ARBA" id="ARBA00023180"/>
    </source>
</evidence>
<keyword evidence="7" id="KW-1015">Disulfide bond</keyword>
<feature type="transmembrane region" description="Helical" evidence="12">
    <location>
        <begin position="237"/>
        <end position="258"/>
    </location>
</feature>
<feature type="transmembrane region" description="Helical" evidence="12">
    <location>
        <begin position="278"/>
        <end position="298"/>
    </location>
</feature>
<protein>
    <recommendedName>
        <fullName evidence="13">G-protein coupled receptors family 1 profile domain-containing protein</fullName>
    </recommendedName>
</protein>
<dbReference type="GeneID" id="127359850"/>
<dbReference type="InterPro" id="IPR017452">
    <property type="entry name" value="GPCR_Rhodpsn_7TM"/>
</dbReference>
<comment type="subcellular location">
    <subcellularLocation>
        <location evidence="1">Cell membrane</location>
        <topology evidence="1">Multi-pass membrane protein</topology>
    </subcellularLocation>
</comment>
<dbReference type="RefSeq" id="XP_051250077.1">
    <property type="nucleotide sequence ID" value="XM_051394117.1"/>
</dbReference>
<dbReference type="GO" id="GO:0019957">
    <property type="term" value="F:C-C chemokine binding"/>
    <property type="evidence" value="ECO:0007669"/>
    <property type="project" value="TreeGrafter"/>
</dbReference>
<sequence length="335" mass="37775">MNLTTEGGMTLVPTSAPPDCPSLDSDNWTKTSVPVFILLITALGIVFNVFVLVVFWFHKKPCTVAEIYLSNLAAADLVLVSCLPFWAVNILNGFNWIFGLFLCKVVHMVINMNVYGSIYFLVLVSIDRFMALVHPLSKNRMRRPKYAKLACLLAWGLSLLLSVPVIIYRKVKPVCNITFCGLDLEEKDARLLDCMLTFFSFIIPICIVSCCTVKIIQALNGRLTEGLNQKTEHKATTLVLAVLLAFVICWLPFHLVKLVTLFPSPDVLKGNHLDNCRYIFTCLAFFNSVLNPILYVVVGKNFRKKVTELFKQEDRKVSFSTSCTRTSNLMKSVRE</sequence>
<feature type="domain" description="G-protein coupled receptors family 1 profile" evidence="13">
    <location>
        <begin position="47"/>
        <end position="295"/>
    </location>
</feature>
<evidence type="ECO:0000256" key="3">
    <source>
        <dbReference type="ARBA" id="ARBA00022692"/>
    </source>
</evidence>
<comment type="similarity">
    <text evidence="11">Belongs to the G-protein coupled receptor 1 family.</text>
</comment>
<evidence type="ECO:0000256" key="10">
    <source>
        <dbReference type="ARBA" id="ARBA00023224"/>
    </source>
</evidence>
<gene>
    <name evidence="14" type="primary">LOC127359850</name>
</gene>
<dbReference type="OrthoDB" id="6076970at2759"/>
<dbReference type="GeneTree" id="ENSGT01130000278308"/>
<evidence type="ECO:0000313" key="15">
    <source>
        <dbReference type="Proteomes" id="UP000694389"/>
    </source>
</evidence>
<dbReference type="GO" id="GO:0004947">
    <property type="term" value="F:bradykinin receptor activity"/>
    <property type="evidence" value="ECO:0007669"/>
    <property type="project" value="InterPro"/>
</dbReference>
<reference evidence="14" key="1">
    <citation type="submission" date="2025-08" db="UniProtKB">
        <authorList>
            <consortium name="Ensembl"/>
        </authorList>
    </citation>
    <scope>IDENTIFICATION</scope>
</reference>
<keyword evidence="15" id="KW-1185">Reference proteome</keyword>
<dbReference type="Pfam" id="PF00001">
    <property type="entry name" value="7tm_1"/>
    <property type="match status" value="1"/>
</dbReference>
<dbReference type="PROSITE" id="PS00237">
    <property type="entry name" value="G_PROTEIN_RECEP_F1_1"/>
    <property type="match status" value="1"/>
</dbReference>
<dbReference type="GO" id="GO:0019722">
    <property type="term" value="P:calcium-mediated signaling"/>
    <property type="evidence" value="ECO:0007669"/>
    <property type="project" value="TreeGrafter"/>
</dbReference>
<feature type="transmembrane region" description="Helical" evidence="12">
    <location>
        <begin position="146"/>
        <end position="168"/>
    </location>
</feature>
<evidence type="ECO:0000256" key="12">
    <source>
        <dbReference type="SAM" id="Phobius"/>
    </source>
</evidence>
<name>A0A8C4H882_DICLA</name>
<organism evidence="14 15">
    <name type="scientific">Dicentrarchus labrax</name>
    <name type="common">European seabass</name>
    <name type="synonym">Morone labrax</name>
    <dbReference type="NCBI Taxonomy" id="13489"/>
    <lineage>
        <taxon>Eukaryota</taxon>
        <taxon>Metazoa</taxon>
        <taxon>Chordata</taxon>
        <taxon>Craniata</taxon>
        <taxon>Vertebrata</taxon>
        <taxon>Euteleostomi</taxon>
        <taxon>Actinopterygii</taxon>
        <taxon>Neopterygii</taxon>
        <taxon>Teleostei</taxon>
        <taxon>Neoteleostei</taxon>
        <taxon>Acanthomorphata</taxon>
        <taxon>Eupercaria</taxon>
        <taxon>Moronidae</taxon>
        <taxon>Dicentrarchus</taxon>
    </lineage>
</organism>
<dbReference type="GO" id="GO:0060326">
    <property type="term" value="P:cell chemotaxis"/>
    <property type="evidence" value="ECO:0007669"/>
    <property type="project" value="TreeGrafter"/>
</dbReference>
<dbReference type="OMA" id="TMKRENI"/>
<keyword evidence="9" id="KW-0325">Glycoprotein</keyword>
<evidence type="ECO:0000256" key="1">
    <source>
        <dbReference type="ARBA" id="ARBA00004651"/>
    </source>
</evidence>
<evidence type="ECO:0000256" key="7">
    <source>
        <dbReference type="ARBA" id="ARBA00023157"/>
    </source>
</evidence>
<dbReference type="Gene3D" id="1.20.1070.10">
    <property type="entry name" value="Rhodopsin 7-helix transmembrane proteins"/>
    <property type="match status" value="1"/>
</dbReference>
<evidence type="ECO:0000256" key="4">
    <source>
        <dbReference type="ARBA" id="ARBA00022989"/>
    </source>
</evidence>
<keyword evidence="10 11" id="KW-0807">Transducer</keyword>
<dbReference type="InterPro" id="IPR000496">
    <property type="entry name" value="Brdyknn_rcpt"/>
</dbReference>
<dbReference type="GO" id="GO:0016493">
    <property type="term" value="F:C-C chemokine receptor activity"/>
    <property type="evidence" value="ECO:0007669"/>
    <property type="project" value="TreeGrafter"/>
</dbReference>
<dbReference type="GO" id="GO:0007204">
    <property type="term" value="P:positive regulation of cytosolic calcium ion concentration"/>
    <property type="evidence" value="ECO:0007669"/>
    <property type="project" value="TreeGrafter"/>
</dbReference>
<evidence type="ECO:0000256" key="5">
    <source>
        <dbReference type="ARBA" id="ARBA00023040"/>
    </source>
</evidence>
<keyword evidence="8 11" id="KW-0675">Receptor</keyword>
<keyword evidence="4 12" id="KW-1133">Transmembrane helix</keyword>
<dbReference type="Proteomes" id="UP000694389">
    <property type="component" value="Unassembled WGS sequence"/>
</dbReference>
<evidence type="ECO:0000256" key="2">
    <source>
        <dbReference type="ARBA" id="ARBA00022475"/>
    </source>
</evidence>
<feature type="transmembrane region" description="Helical" evidence="12">
    <location>
        <begin position="35"/>
        <end position="57"/>
    </location>
</feature>
<dbReference type="Ensembl" id="ENSDLAT00005041185.2">
    <property type="protein sequence ID" value="ENSDLAP00005038565.2"/>
    <property type="gene ID" value="ENSDLAG00005017229.2"/>
</dbReference>
<evidence type="ECO:0000256" key="11">
    <source>
        <dbReference type="RuleBase" id="RU000688"/>
    </source>
</evidence>
<dbReference type="InterPro" id="IPR000276">
    <property type="entry name" value="GPCR_Rhodpsn"/>
</dbReference>
<keyword evidence="2" id="KW-1003">Cell membrane</keyword>
<dbReference type="PRINTS" id="PR00237">
    <property type="entry name" value="GPCRRHODOPSN"/>
</dbReference>
<evidence type="ECO:0000256" key="6">
    <source>
        <dbReference type="ARBA" id="ARBA00023136"/>
    </source>
</evidence>
<evidence type="ECO:0000259" key="13">
    <source>
        <dbReference type="PROSITE" id="PS50262"/>
    </source>
</evidence>
<evidence type="ECO:0000313" key="14">
    <source>
        <dbReference type="Ensembl" id="ENSDLAP00005038565.2"/>
    </source>
</evidence>
<evidence type="ECO:0000256" key="8">
    <source>
        <dbReference type="ARBA" id="ARBA00023170"/>
    </source>
</evidence>
<feature type="transmembrane region" description="Helical" evidence="12">
    <location>
        <begin position="69"/>
        <end position="88"/>
    </location>
</feature>
<accession>A0A8C4H882</accession>
<dbReference type="PRINTS" id="PR00425">
    <property type="entry name" value="BRADYKININR"/>
</dbReference>
<dbReference type="AlphaFoldDB" id="A0A8C4H882"/>
<keyword evidence="3 11" id="KW-0812">Transmembrane</keyword>
<dbReference type="InterPro" id="IPR050119">
    <property type="entry name" value="CCR1-9-like"/>
</dbReference>